<proteinExistence type="predicted"/>
<comment type="caution">
    <text evidence="3">The sequence shown here is derived from an EMBL/GenBank/DDBJ whole genome shotgun (WGS) entry which is preliminary data.</text>
</comment>
<gene>
    <name evidence="3" type="ORF">SBRCBS47491_002210</name>
</gene>
<reference evidence="3 4" key="1">
    <citation type="submission" date="2024-01" db="EMBL/GenBank/DDBJ databases">
        <authorList>
            <person name="Allen C."/>
            <person name="Tagirdzhanova G."/>
        </authorList>
    </citation>
    <scope>NUCLEOTIDE SEQUENCE [LARGE SCALE GENOMIC DNA]</scope>
</reference>
<keyword evidence="4" id="KW-1185">Reference proteome</keyword>
<accession>A0ABP0B533</accession>
<evidence type="ECO:0000259" key="2">
    <source>
        <dbReference type="Pfam" id="PF23584"/>
    </source>
</evidence>
<dbReference type="Proteomes" id="UP001642406">
    <property type="component" value="Unassembled WGS sequence"/>
</dbReference>
<feature type="chain" id="PRO_5046297003" description="DUF7136 domain-containing protein" evidence="1">
    <location>
        <begin position="24"/>
        <end position="515"/>
    </location>
</feature>
<feature type="domain" description="DUF7136" evidence="2">
    <location>
        <begin position="31"/>
        <end position="263"/>
    </location>
</feature>
<dbReference type="Pfam" id="PF23584">
    <property type="entry name" value="DUF7136"/>
    <property type="match status" value="1"/>
</dbReference>
<sequence length="515" mass="55207">MKLLTRLSALLLGASSWCHAVSAADNLPPLGDVDINVVYPFNANYDVFNGSIPIVFGLSRPDLAAILQLDVSYVLYDNTSRYDKNLGTATVFSLNNKSTLPETRLSGNTNGTEMWAFFVHFSNESIAGRQGKFILDISIGFSAEVPGSDHTPDTLILGAGVIFQMPLYIYPGHPNTPPVPGTQVHNASIVSTVCVPAQNQFNHRFTVTDYVTHDDVTYAKVTRDSLDQVKRLCALEVDADTAAVIEAGPDALASSTSAAAKPSSTSSTNAAVGGPVPHSMVTAASIGMLLSILFGGGYLLHLPLSYLGRRGIRLQAFAARLVFDCIFHLAQCISSPSPYAAPCNTNYLVNRTTGVSYANNGWQDASIAELTVSFPATCGNDEYNRYPDGSCVNRLMTDLPQNKSSSPWTATIITRTLDTTIGTKYYFGFKALIGSDEPAANMGTKNHFSCAVTSSSATELTNGWLAFYLGFPEGSNLYLNIGFTATSATTNVKCVLIVDTTIDQTIKSFYLEASC</sequence>
<name>A0ABP0B533_9PEZI</name>
<dbReference type="InterPro" id="IPR055560">
    <property type="entry name" value="DUF7136"/>
</dbReference>
<evidence type="ECO:0000313" key="4">
    <source>
        <dbReference type="Proteomes" id="UP001642406"/>
    </source>
</evidence>
<feature type="signal peptide" evidence="1">
    <location>
        <begin position="1"/>
        <end position="23"/>
    </location>
</feature>
<evidence type="ECO:0000313" key="3">
    <source>
        <dbReference type="EMBL" id="CAK7214628.1"/>
    </source>
</evidence>
<dbReference type="EMBL" id="CAWUHC010000012">
    <property type="protein sequence ID" value="CAK7214628.1"/>
    <property type="molecule type" value="Genomic_DNA"/>
</dbReference>
<evidence type="ECO:0000256" key="1">
    <source>
        <dbReference type="SAM" id="SignalP"/>
    </source>
</evidence>
<keyword evidence="1" id="KW-0732">Signal</keyword>
<organism evidence="3 4">
    <name type="scientific">Sporothrix bragantina</name>
    <dbReference type="NCBI Taxonomy" id="671064"/>
    <lineage>
        <taxon>Eukaryota</taxon>
        <taxon>Fungi</taxon>
        <taxon>Dikarya</taxon>
        <taxon>Ascomycota</taxon>
        <taxon>Pezizomycotina</taxon>
        <taxon>Sordariomycetes</taxon>
        <taxon>Sordariomycetidae</taxon>
        <taxon>Ophiostomatales</taxon>
        <taxon>Ophiostomataceae</taxon>
        <taxon>Sporothrix</taxon>
    </lineage>
</organism>
<protein>
    <recommendedName>
        <fullName evidence="2">DUF7136 domain-containing protein</fullName>
    </recommendedName>
</protein>